<dbReference type="EMBL" id="KZ819371">
    <property type="protein sequence ID" value="PWN43330.1"/>
    <property type="molecule type" value="Genomic_DNA"/>
</dbReference>
<keyword evidence="2" id="KW-1185">Reference proteome</keyword>
<dbReference type="AlphaFoldDB" id="A0A316W0L2"/>
<sequence>MARAINSCISRLLGKSRVAEMKRLPNASDILRFEIFRRNTRKPATSQKSPTMLSFLLASSLNLDRRTLLHRYTVQRIETLTAPPAVAGDPSRDHAICAFPSDISPHAGKMSVVVLGCERIWPRNFQQHISLPRRIFISVCVAVGMRGATLDDGQAGWEEVSPTRLRRGSA</sequence>
<reference evidence="1 2" key="1">
    <citation type="journal article" date="2018" name="Mol. Biol. Evol.">
        <title>Broad Genomic Sampling Reveals a Smut Pathogenic Ancestry of the Fungal Clade Ustilaginomycotina.</title>
        <authorList>
            <person name="Kijpornyongpan T."/>
            <person name="Mondo S.J."/>
            <person name="Barry K."/>
            <person name="Sandor L."/>
            <person name="Lee J."/>
            <person name="Lipzen A."/>
            <person name="Pangilinan J."/>
            <person name="LaButti K."/>
            <person name="Hainaut M."/>
            <person name="Henrissat B."/>
            <person name="Grigoriev I.V."/>
            <person name="Spatafora J.W."/>
            <person name="Aime M.C."/>
        </authorList>
    </citation>
    <scope>NUCLEOTIDE SEQUENCE [LARGE SCALE GENOMIC DNA]</scope>
    <source>
        <strain evidence="1 2">MCA 4658</strain>
    </source>
</reference>
<dbReference type="GeneID" id="37039655"/>
<evidence type="ECO:0000313" key="2">
    <source>
        <dbReference type="Proteomes" id="UP000245783"/>
    </source>
</evidence>
<accession>A0A316W0L2</accession>
<protein>
    <submittedName>
        <fullName evidence="1">Uncharacterized protein</fullName>
    </submittedName>
</protein>
<gene>
    <name evidence="1" type="ORF">IE81DRAFT_95896</name>
</gene>
<name>A0A316W0L2_9BASI</name>
<dbReference type="RefSeq" id="XP_025370490.1">
    <property type="nucleotide sequence ID" value="XM_025517785.1"/>
</dbReference>
<evidence type="ECO:0000313" key="1">
    <source>
        <dbReference type="EMBL" id="PWN43330.1"/>
    </source>
</evidence>
<proteinExistence type="predicted"/>
<dbReference type="InParanoid" id="A0A316W0L2"/>
<dbReference type="Proteomes" id="UP000245783">
    <property type="component" value="Unassembled WGS sequence"/>
</dbReference>
<organism evidence="1 2">
    <name type="scientific">Ceraceosorus guamensis</name>
    <dbReference type="NCBI Taxonomy" id="1522189"/>
    <lineage>
        <taxon>Eukaryota</taxon>
        <taxon>Fungi</taxon>
        <taxon>Dikarya</taxon>
        <taxon>Basidiomycota</taxon>
        <taxon>Ustilaginomycotina</taxon>
        <taxon>Exobasidiomycetes</taxon>
        <taxon>Ceraceosorales</taxon>
        <taxon>Ceraceosoraceae</taxon>
        <taxon>Ceraceosorus</taxon>
    </lineage>
</organism>